<dbReference type="EMBL" id="CBSY010000021">
    <property type="protein sequence ID" value="CDH18354.1"/>
    <property type="molecule type" value="Genomic_DNA"/>
</dbReference>
<proteinExistence type="predicted"/>
<evidence type="ECO:0000313" key="2">
    <source>
        <dbReference type="EMBL" id="CDH18354.1"/>
    </source>
</evidence>
<reference evidence="2" key="1">
    <citation type="submission" date="2013-07" db="EMBL/GenBank/DDBJ databases">
        <title>Sub-species coevolution in mutualistic symbiosis.</title>
        <authorList>
            <person name="Murfin K."/>
            <person name="Klassen J."/>
            <person name="Lee M."/>
            <person name="Forst S."/>
            <person name="Stock P."/>
            <person name="Goodrich-Blair H."/>
        </authorList>
    </citation>
    <scope>NUCLEOTIDE SEQUENCE [LARGE SCALE GENOMIC DNA]</scope>
    <source>
        <strain evidence="2">Kraussei Quebec</strain>
    </source>
</reference>
<comment type="caution">
    <text evidence="2">The sequence shown here is derived from an EMBL/GenBank/DDBJ whole genome shotgun (WGS) entry which is preliminary data.</text>
</comment>
<dbReference type="InterPro" id="IPR025668">
    <property type="entry name" value="Tnp_DDE_dom"/>
</dbReference>
<keyword evidence="3" id="KW-1185">Reference proteome</keyword>
<evidence type="ECO:0000313" key="3">
    <source>
        <dbReference type="Proteomes" id="UP000028500"/>
    </source>
</evidence>
<dbReference type="Pfam" id="PF13612">
    <property type="entry name" value="DDE_Tnp_1_3"/>
    <property type="match status" value="1"/>
</dbReference>
<dbReference type="NCBIfam" id="NF033520">
    <property type="entry name" value="transpos_IS982"/>
    <property type="match status" value="1"/>
</dbReference>
<dbReference type="Proteomes" id="UP000028500">
    <property type="component" value="Unassembled WGS sequence"/>
</dbReference>
<dbReference type="RefSeq" id="WP_038245823.1">
    <property type="nucleotide sequence ID" value="NZ_CAWLZI010000113.1"/>
</dbReference>
<dbReference type="HOGENOM" id="CLU_073308_2_2_6"/>
<protein>
    <submittedName>
        <fullName evidence="2">Transposase</fullName>
    </submittedName>
</protein>
<feature type="domain" description="Transposase DDE" evidence="1">
    <location>
        <begin position="109"/>
        <end position="254"/>
    </location>
</feature>
<name>A0A077PFB7_XENBV</name>
<sequence length="299" mass="33703">MSQQDFIIWVFCWVDDNLTQLQQGVRFRSRGLPPKLSDAEVITMEVIGEFLGFSTDKGIWTYFCHHWRDWFPGLGSRANFAKQAANLWVVKQKLQEKLAILLGAFDRPVHIIDGFPLPVCGFKRAKGCANFKGQADYGYCAAKNETYYGFKGHLMIDEIGVVTGLTLTPANVSEREATGDVIGSIKGCLLGDKGYLGVEFKQEMKAEGIEMITPVRANMADPIPRKTRRVINAKRRLMETVIGQLAGQFAIEKCWARDLWHLSNRIARKLLSHTLGIFANFKQGKSQRDWLQQANVIGC</sequence>
<gene>
    <name evidence="2" type="ORF">XBKQ1_1170001</name>
</gene>
<evidence type="ECO:0000259" key="1">
    <source>
        <dbReference type="Pfam" id="PF13612"/>
    </source>
</evidence>
<accession>A0A077PFB7</accession>
<dbReference type="OrthoDB" id="6196569at2"/>
<organism evidence="2 3">
    <name type="scientific">Xenorhabdus bovienii str. kraussei Quebec</name>
    <dbReference type="NCBI Taxonomy" id="1398203"/>
    <lineage>
        <taxon>Bacteria</taxon>
        <taxon>Pseudomonadati</taxon>
        <taxon>Pseudomonadota</taxon>
        <taxon>Gammaproteobacteria</taxon>
        <taxon>Enterobacterales</taxon>
        <taxon>Morganellaceae</taxon>
        <taxon>Xenorhabdus</taxon>
    </lineage>
</organism>
<dbReference type="AlphaFoldDB" id="A0A077PFB7"/>